<evidence type="ECO:0000313" key="3">
    <source>
        <dbReference type="Proteomes" id="UP001499930"/>
    </source>
</evidence>
<keyword evidence="3" id="KW-1185">Reference proteome</keyword>
<dbReference type="EMBL" id="BAAAWD010000002">
    <property type="protein sequence ID" value="GAA2987622.1"/>
    <property type="molecule type" value="Genomic_DNA"/>
</dbReference>
<feature type="region of interest" description="Disordered" evidence="1">
    <location>
        <begin position="18"/>
        <end position="53"/>
    </location>
</feature>
<accession>A0ABN3XQF6</accession>
<comment type="caution">
    <text evidence="2">The sequence shown here is derived from an EMBL/GenBank/DDBJ whole genome shotgun (WGS) entry which is preliminary data.</text>
</comment>
<proteinExistence type="predicted"/>
<evidence type="ECO:0000256" key="1">
    <source>
        <dbReference type="SAM" id="MobiDB-lite"/>
    </source>
</evidence>
<dbReference type="Proteomes" id="UP001499930">
    <property type="component" value="Unassembled WGS sequence"/>
</dbReference>
<sequence length="53" mass="5603">MAAAGLLAFIGVMRLRRAASRRPRSEATGPGPVANDSAACGAAEAQEKEYWNR</sequence>
<name>A0ABN3XQF6_9ACTN</name>
<evidence type="ECO:0000313" key="2">
    <source>
        <dbReference type="EMBL" id="GAA2987622.1"/>
    </source>
</evidence>
<organism evidence="2 3">
    <name type="scientific">Streptosporangium longisporum</name>
    <dbReference type="NCBI Taxonomy" id="46187"/>
    <lineage>
        <taxon>Bacteria</taxon>
        <taxon>Bacillati</taxon>
        <taxon>Actinomycetota</taxon>
        <taxon>Actinomycetes</taxon>
        <taxon>Streptosporangiales</taxon>
        <taxon>Streptosporangiaceae</taxon>
        <taxon>Streptosporangium</taxon>
    </lineage>
</organism>
<reference evidence="2 3" key="1">
    <citation type="journal article" date="2019" name="Int. J. Syst. Evol. Microbiol.">
        <title>The Global Catalogue of Microorganisms (GCM) 10K type strain sequencing project: providing services to taxonomists for standard genome sequencing and annotation.</title>
        <authorList>
            <consortium name="The Broad Institute Genomics Platform"/>
            <consortium name="The Broad Institute Genome Sequencing Center for Infectious Disease"/>
            <person name="Wu L."/>
            <person name="Ma J."/>
        </authorList>
    </citation>
    <scope>NUCLEOTIDE SEQUENCE [LARGE SCALE GENOMIC DNA]</scope>
    <source>
        <strain evidence="2 3">JCM 3106</strain>
    </source>
</reference>
<protein>
    <submittedName>
        <fullName evidence="2">Uncharacterized protein</fullName>
    </submittedName>
</protein>
<gene>
    <name evidence="2" type="ORF">GCM10017559_04290</name>
</gene>